<accession>A0ABW8SYJ5</accession>
<keyword evidence="3" id="KW-0804">Transcription</keyword>
<feature type="domain" description="HTH luxR-type" evidence="4">
    <location>
        <begin position="5"/>
        <end position="70"/>
    </location>
</feature>
<dbReference type="InterPro" id="IPR036388">
    <property type="entry name" value="WH-like_DNA-bd_sf"/>
</dbReference>
<dbReference type="EMBL" id="JBEWZG010000002">
    <property type="protein sequence ID" value="MFL0206123.1"/>
    <property type="molecule type" value="Genomic_DNA"/>
</dbReference>
<evidence type="ECO:0000256" key="2">
    <source>
        <dbReference type="ARBA" id="ARBA00023125"/>
    </source>
</evidence>
<dbReference type="PANTHER" id="PTHR44688">
    <property type="entry name" value="DNA-BINDING TRANSCRIPTIONAL ACTIVATOR DEVR_DOSR"/>
    <property type="match status" value="1"/>
</dbReference>
<evidence type="ECO:0000313" key="6">
    <source>
        <dbReference type="Proteomes" id="UP001623559"/>
    </source>
</evidence>
<dbReference type="SUPFAM" id="SSF46894">
    <property type="entry name" value="C-terminal effector domain of the bipartite response regulators"/>
    <property type="match status" value="1"/>
</dbReference>
<dbReference type="PROSITE" id="PS50043">
    <property type="entry name" value="HTH_LUXR_2"/>
    <property type="match status" value="1"/>
</dbReference>
<evidence type="ECO:0000259" key="4">
    <source>
        <dbReference type="PROSITE" id="PS50043"/>
    </source>
</evidence>
<dbReference type="PANTHER" id="PTHR44688:SF16">
    <property type="entry name" value="DNA-BINDING TRANSCRIPTIONAL ACTIVATOR DEVR_DOSR"/>
    <property type="match status" value="1"/>
</dbReference>
<sequence length="77" mass="9087">MRPNLLIPISHLTYREIEIVQLIRMGYSTKEMANNLGLSYFTVKKHRENILLKVGARGKTEFRKFVFEYELSPKQAE</sequence>
<dbReference type="Pfam" id="PF00196">
    <property type="entry name" value="GerE"/>
    <property type="match status" value="1"/>
</dbReference>
<reference evidence="5 6" key="1">
    <citation type="submission" date="2024-07" db="EMBL/GenBank/DDBJ databases">
        <authorList>
            <person name="Pitt A."/>
            <person name="Hahn M.W."/>
        </authorList>
    </citation>
    <scope>NUCLEOTIDE SEQUENCE [LARGE SCALE GENOMIC DNA]</scope>
    <source>
        <strain evidence="5 6">2-AUSEE-184A6</strain>
    </source>
</reference>
<dbReference type="InterPro" id="IPR000792">
    <property type="entry name" value="Tscrpt_reg_LuxR_C"/>
</dbReference>
<protein>
    <submittedName>
        <fullName evidence="5">Helix-turn-helix transcriptional regulator</fullName>
    </submittedName>
</protein>
<gene>
    <name evidence="5" type="ORF">V7S74_05165</name>
</gene>
<name>A0ABW8SYJ5_9BACT</name>
<dbReference type="Proteomes" id="UP001623559">
    <property type="component" value="Unassembled WGS sequence"/>
</dbReference>
<dbReference type="PRINTS" id="PR00038">
    <property type="entry name" value="HTHLUXR"/>
</dbReference>
<organism evidence="5 6">
    <name type="scientific">Aquirufa novilacunae</name>
    <dbReference type="NCBI Taxonomy" id="3139305"/>
    <lineage>
        <taxon>Bacteria</taxon>
        <taxon>Pseudomonadati</taxon>
        <taxon>Bacteroidota</taxon>
        <taxon>Cytophagia</taxon>
        <taxon>Cytophagales</taxon>
        <taxon>Flectobacillaceae</taxon>
        <taxon>Aquirufa</taxon>
    </lineage>
</organism>
<evidence type="ECO:0000256" key="3">
    <source>
        <dbReference type="ARBA" id="ARBA00023163"/>
    </source>
</evidence>
<dbReference type="InterPro" id="IPR016032">
    <property type="entry name" value="Sig_transdc_resp-reg_C-effctor"/>
</dbReference>
<dbReference type="Gene3D" id="1.10.10.10">
    <property type="entry name" value="Winged helix-like DNA-binding domain superfamily/Winged helix DNA-binding domain"/>
    <property type="match status" value="1"/>
</dbReference>
<keyword evidence="2" id="KW-0238">DNA-binding</keyword>
<dbReference type="CDD" id="cd06170">
    <property type="entry name" value="LuxR_C_like"/>
    <property type="match status" value="1"/>
</dbReference>
<evidence type="ECO:0000256" key="1">
    <source>
        <dbReference type="ARBA" id="ARBA00023015"/>
    </source>
</evidence>
<comment type="caution">
    <text evidence="5">The sequence shown here is derived from an EMBL/GenBank/DDBJ whole genome shotgun (WGS) entry which is preliminary data.</text>
</comment>
<dbReference type="SMART" id="SM00421">
    <property type="entry name" value="HTH_LUXR"/>
    <property type="match status" value="1"/>
</dbReference>
<keyword evidence="1" id="KW-0805">Transcription regulation</keyword>
<dbReference type="RefSeq" id="WP_406777704.1">
    <property type="nucleotide sequence ID" value="NZ_JBEWZG010000002.1"/>
</dbReference>
<evidence type="ECO:0000313" key="5">
    <source>
        <dbReference type="EMBL" id="MFL0206123.1"/>
    </source>
</evidence>
<proteinExistence type="predicted"/>